<evidence type="ECO:0000313" key="1">
    <source>
        <dbReference type="EMBL" id="MBZ1349594.1"/>
    </source>
</evidence>
<keyword evidence="2" id="KW-1185">Reference proteome</keyword>
<dbReference type="GO" id="GO:0006635">
    <property type="term" value="P:fatty acid beta-oxidation"/>
    <property type="evidence" value="ECO:0007669"/>
    <property type="project" value="TreeGrafter"/>
</dbReference>
<comment type="caution">
    <text evidence="1">The sequence shown here is derived from an EMBL/GenBank/DDBJ whole genome shotgun (WGS) entry which is preliminary data.</text>
</comment>
<dbReference type="AlphaFoldDB" id="A0A953T696"/>
<dbReference type="RefSeq" id="WP_259660012.1">
    <property type="nucleotide sequence ID" value="NZ_JAHXRI010000004.1"/>
</dbReference>
<sequence>MLLQALQEGVLFLTIDRPRHANALSRGLFDTLHAAFLRARDDVQVKVVVLGSSGTKVFSAGADLKELASQDSAAESTLSFHALLTRALLDILDCPKPVIARLQGPAVGGGLMLAAVCDEIIAVESAWVSLPEIKIGMPTPIGAAVLAPRASRSVLQRLVQRGERFTAKECLALGVVDAVVSAEGLDQAVSKSASELASIETSAFATNKNWLNREVRANLFIANAEENSEHAH</sequence>
<evidence type="ECO:0000313" key="2">
    <source>
        <dbReference type="Proteomes" id="UP000739565"/>
    </source>
</evidence>
<name>A0A953T696_9BURK</name>
<dbReference type="InterPro" id="IPR029045">
    <property type="entry name" value="ClpP/crotonase-like_dom_sf"/>
</dbReference>
<accession>A0A953T696</accession>
<organism evidence="1 2">
    <name type="scientific">Zwartia hollandica</name>
    <dbReference type="NCBI Taxonomy" id="324606"/>
    <lineage>
        <taxon>Bacteria</taxon>
        <taxon>Pseudomonadati</taxon>
        <taxon>Pseudomonadota</taxon>
        <taxon>Betaproteobacteria</taxon>
        <taxon>Burkholderiales</taxon>
        <taxon>Alcaligenaceae</taxon>
        <taxon>Zwartia</taxon>
    </lineage>
</organism>
<dbReference type="SUPFAM" id="SSF52096">
    <property type="entry name" value="ClpP/crotonase"/>
    <property type="match status" value="1"/>
</dbReference>
<dbReference type="Proteomes" id="UP000739565">
    <property type="component" value="Unassembled WGS sequence"/>
</dbReference>
<dbReference type="InterPro" id="IPR001753">
    <property type="entry name" value="Enoyl-CoA_hydra/iso"/>
</dbReference>
<dbReference type="PANTHER" id="PTHR11941">
    <property type="entry name" value="ENOYL-COA HYDRATASE-RELATED"/>
    <property type="match status" value="1"/>
</dbReference>
<dbReference type="GO" id="GO:0003824">
    <property type="term" value="F:catalytic activity"/>
    <property type="evidence" value="ECO:0007669"/>
    <property type="project" value="UniProtKB-ARBA"/>
</dbReference>
<dbReference type="Gene3D" id="3.90.226.10">
    <property type="entry name" value="2-enoyl-CoA Hydratase, Chain A, domain 1"/>
    <property type="match status" value="1"/>
</dbReference>
<dbReference type="CDD" id="cd06558">
    <property type="entry name" value="crotonase-like"/>
    <property type="match status" value="1"/>
</dbReference>
<reference evidence="1" key="1">
    <citation type="submission" date="2021-07" db="EMBL/GenBank/DDBJ databases">
        <title>New genus and species of the family Alcaligenaceae.</title>
        <authorList>
            <person name="Hahn M.W."/>
        </authorList>
    </citation>
    <scope>NUCLEOTIDE SEQUENCE</scope>
    <source>
        <strain evidence="1">LF4-65</strain>
    </source>
</reference>
<dbReference type="Pfam" id="PF00378">
    <property type="entry name" value="ECH_1"/>
    <property type="match status" value="1"/>
</dbReference>
<proteinExistence type="predicted"/>
<dbReference type="PANTHER" id="PTHR11941:SF54">
    <property type="entry name" value="ENOYL-COA HYDRATASE, MITOCHONDRIAL"/>
    <property type="match status" value="1"/>
</dbReference>
<gene>
    <name evidence="1" type="ORF">KZZ10_02955</name>
</gene>
<dbReference type="EMBL" id="JAHXRI010000004">
    <property type="protein sequence ID" value="MBZ1349594.1"/>
    <property type="molecule type" value="Genomic_DNA"/>
</dbReference>
<protein>
    <submittedName>
        <fullName evidence="1">Enoyl-CoA hydratase/isomerase family protein</fullName>
    </submittedName>
</protein>